<evidence type="ECO:0000313" key="3">
    <source>
        <dbReference type="Proteomes" id="UP001501371"/>
    </source>
</evidence>
<gene>
    <name evidence="2" type="ORF">GCM10009654_56190</name>
</gene>
<evidence type="ECO:0000313" key="2">
    <source>
        <dbReference type="EMBL" id="GAA1191543.1"/>
    </source>
</evidence>
<accession>A0ABN1V4W5</accession>
<sequence length="181" mass="19945">MHHHGYLWSGPKQRFDQEALRRPPHPEPPPAGSKPELIQRYQEVAAEFPTSDLPPLETAFWLVKPPSLVRGTWDETKEAAVWIGEQLAEYAPRFAAERDRDTTRLATLVNSIAEQLESGADLSLGFYLERPSYLSVAVVTCSPNRSKPELACPAPDLRNAATAGSSPSRSAGPGSYPHRFG</sequence>
<proteinExistence type="predicted"/>
<evidence type="ECO:0000256" key="1">
    <source>
        <dbReference type="SAM" id="MobiDB-lite"/>
    </source>
</evidence>
<name>A0ABN1V4W5_9ACTN</name>
<dbReference type="Proteomes" id="UP001501371">
    <property type="component" value="Unassembled WGS sequence"/>
</dbReference>
<feature type="region of interest" description="Disordered" evidence="1">
    <location>
        <begin position="149"/>
        <end position="181"/>
    </location>
</feature>
<comment type="caution">
    <text evidence="2">The sequence shown here is derived from an EMBL/GenBank/DDBJ whole genome shotgun (WGS) entry which is preliminary data.</text>
</comment>
<organism evidence="2 3">
    <name type="scientific">Streptomyces hebeiensis</name>
    <dbReference type="NCBI Taxonomy" id="229486"/>
    <lineage>
        <taxon>Bacteria</taxon>
        <taxon>Bacillati</taxon>
        <taxon>Actinomycetota</taxon>
        <taxon>Actinomycetes</taxon>
        <taxon>Kitasatosporales</taxon>
        <taxon>Streptomycetaceae</taxon>
        <taxon>Streptomyces</taxon>
    </lineage>
</organism>
<reference evidence="2 3" key="1">
    <citation type="journal article" date="2019" name="Int. J. Syst. Evol. Microbiol.">
        <title>The Global Catalogue of Microorganisms (GCM) 10K type strain sequencing project: providing services to taxonomists for standard genome sequencing and annotation.</title>
        <authorList>
            <consortium name="The Broad Institute Genomics Platform"/>
            <consortium name="The Broad Institute Genome Sequencing Center for Infectious Disease"/>
            <person name="Wu L."/>
            <person name="Ma J."/>
        </authorList>
    </citation>
    <scope>NUCLEOTIDE SEQUENCE [LARGE SCALE GENOMIC DNA]</scope>
    <source>
        <strain evidence="2 3">JCM 12696</strain>
    </source>
</reference>
<feature type="compositionally biased region" description="Low complexity" evidence="1">
    <location>
        <begin position="160"/>
        <end position="181"/>
    </location>
</feature>
<dbReference type="EMBL" id="BAAAKV010000064">
    <property type="protein sequence ID" value="GAA1191543.1"/>
    <property type="molecule type" value="Genomic_DNA"/>
</dbReference>
<feature type="region of interest" description="Disordered" evidence="1">
    <location>
        <begin position="1"/>
        <end position="36"/>
    </location>
</feature>
<feature type="compositionally biased region" description="Basic and acidic residues" evidence="1">
    <location>
        <begin position="13"/>
        <end position="25"/>
    </location>
</feature>
<keyword evidence="3" id="KW-1185">Reference proteome</keyword>
<protein>
    <submittedName>
        <fullName evidence="2">Uncharacterized protein</fullName>
    </submittedName>
</protein>